<feature type="domain" description="C-type lectin" evidence="6">
    <location>
        <begin position="3002"/>
        <end position="3117"/>
    </location>
</feature>
<feature type="domain" description="C-type lectin" evidence="6">
    <location>
        <begin position="991"/>
        <end position="1109"/>
    </location>
</feature>
<feature type="domain" description="CUB" evidence="5">
    <location>
        <begin position="1940"/>
        <end position="2054"/>
    </location>
</feature>
<dbReference type="InterPro" id="IPR016187">
    <property type="entry name" value="CTDL_fold"/>
</dbReference>
<feature type="domain" description="Fibronectin type-III" evidence="7">
    <location>
        <begin position="3363"/>
        <end position="3456"/>
    </location>
</feature>
<feature type="domain" description="Fibronectin type-III" evidence="7">
    <location>
        <begin position="2667"/>
        <end position="2758"/>
    </location>
</feature>
<dbReference type="SUPFAM" id="SSF49854">
    <property type="entry name" value="Spermadhesin, CUB domain"/>
    <property type="match status" value="17"/>
</dbReference>
<feature type="domain" description="C-type lectin" evidence="6">
    <location>
        <begin position="4788"/>
        <end position="4904"/>
    </location>
</feature>
<feature type="domain" description="CUB" evidence="5">
    <location>
        <begin position="3461"/>
        <end position="3573"/>
    </location>
</feature>
<dbReference type="InterPro" id="IPR036116">
    <property type="entry name" value="FN3_sf"/>
</dbReference>
<feature type="transmembrane region" description="Helical" evidence="3">
    <location>
        <begin position="5484"/>
        <end position="5504"/>
    </location>
</feature>
<feature type="domain" description="C-type lectin" evidence="6">
    <location>
        <begin position="1229"/>
        <end position="1344"/>
    </location>
</feature>
<keyword evidence="4" id="KW-0732">Signal</keyword>
<dbReference type="PROSITE" id="PS50853">
    <property type="entry name" value="FN3"/>
    <property type="match status" value="13"/>
</dbReference>
<feature type="domain" description="CUB" evidence="5">
    <location>
        <begin position="3720"/>
        <end position="3837"/>
    </location>
</feature>
<feature type="domain" description="Fibronectin type-III" evidence="7">
    <location>
        <begin position="3129"/>
        <end position="3222"/>
    </location>
</feature>
<feature type="domain" description="CUB" evidence="5">
    <location>
        <begin position="5242"/>
        <end position="5352"/>
    </location>
</feature>
<evidence type="ECO:0000256" key="4">
    <source>
        <dbReference type="SAM" id="SignalP"/>
    </source>
</evidence>
<dbReference type="InterPro" id="IPR013783">
    <property type="entry name" value="Ig-like_fold"/>
</dbReference>
<feature type="domain" description="C-type lectin" evidence="6">
    <location>
        <begin position="4318"/>
        <end position="4438"/>
    </location>
</feature>
<feature type="disulfide bond" evidence="2">
    <location>
        <begin position="630"/>
        <end position="657"/>
    </location>
</feature>
<gene>
    <name evidence="8" type="ORF">HOLleu_41711</name>
</gene>
<dbReference type="SUPFAM" id="SSF49265">
    <property type="entry name" value="Fibronectin type III"/>
    <property type="match status" value="7"/>
</dbReference>
<dbReference type="InterPro" id="IPR016186">
    <property type="entry name" value="C-type_lectin-like/link_sf"/>
</dbReference>
<dbReference type="CDD" id="cd00063">
    <property type="entry name" value="FN3"/>
    <property type="match status" value="12"/>
</dbReference>
<dbReference type="SMART" id="SM00034">
    <property type="entry name" value="CLECT"/>
    <property type="match status" value="14"/>
</dbReference>
<keyword evidence="1 2" id="KW-1015">Disulfide bond</keyword>
<dbReference type="InterPro" id="IPR035914">
    <property type="entry name" value="Sperma_CUB_dom_sf"/>
</dbReference>
<dbReference type="Pfam" id="PF00431">
    <property type="entry name" value="CUB"/>
    <property type="match status" value="15"/>
</dbReference>
<dbReference type="EMBL" id="JAIZAY010000023">
    <property type="protein sequence ID" value="KAJ8019924.1"/>
    <property type="molecule type" value="Genomic_DNA"/>
</dbReference>
<evidence type="ECO:0000256" key="1">
    <source>
        <dbReference type="ARBA" id="ARBA00023157"/>
    </source>
</evidence>
<dbReference type="CDD" id="cd00037">
    <property type="entry name" value="CLECT"/>
    <property type="match status" value="14"/>
</dbReference>
<feature type="domain" description="C-type lectin" evidence="6">
    <location>
        <begin position="4075"/>
        <end position="4195"/>
    </location>
</feature>
<feature type="domain" description="Fibronectin type-III" evidence="7">
    <location>
        <begin position="4916"/>
        <end position="5006"/>
    </location>
</feature>
<dbReference type="InterPro" id="IPR018378">
    <property type="entry name" value="C-type_lectin_CS"/>
</dbReference>
<feature type="domain" description="Fibronectin type-III" evidence="7">
    <location>
        <begin position="4450"/>
        <end position="4542"/>
    </location>
</feature>
<dbReference type="PROSITE" id="PS01180">
    <property type="entry name" value="CUB"/>
    <property type="match status" value="16"/>
</dbReference>
<feature type="domain" description="Fibronectin type-III" evidence="7">
    <location>
        <begin position="2900"/>
        <end position="2991"/>
    </location>
</feature>
<feature type="domain" description="C-type lectin" evidence="6">
    <location>
        <begin position="4554"/>
        <end position="4673"/>
    </location>
</feature>
<feature type="domain" description="CUB" evidence="5">
    <location>
        <begin position="147"/>
        <end position="253"/>
    </location>
</feature>
<evidence type="ECO:0000313" key="9">
    <source>
        <dbReference type="Proteomes" id="UP001152320"/>
    </source>
</evidence>
<feature type="domain" description="CUB" evidence="5">
    <location>
        <begin position="3953"/>
        <end position="4061"/>
    </location>
</feature>
<keyword evidence="3" id="KW-0472">Membrane</keyword>
<evidence type="ECO:0000259" key="5">
    <source>
        <dbReference type="PROSITE" id="PS01180"/>
    </source>
</evidence>
<dbReference type="PROSITE" id="PS00615">
    <property type="entry name" value="C_TYPE_LECTIN_1"/>
    <property type="match status" value="6"/>
</dbReference>
<dbReference type="InterPro" id="IPR003961">
    <property type="entry name" value="FN3_dom"/>
</dbReference>
<feature type="domain" description="C-type lectin" evidence="6">
    <location>
        <begin position="2770"/>
        <end position="2888"/>
    </location>
</feature>
<dbReference type="Gene3D" id="3.10.100.10">
    <property type="entry name" value="Mannose-Binding Protein A, subunit A"/>
    <property type="match status" value="14"/>
</dbReference>
<feature type="domain" description="CUB" evidence="5">
    <location>
        <begin position="3582"/>
        <end position="3700"/>
    </location>
</feature>
<feature type="disulfide bond" evidence="2">
    <location>
        <begin position="2170"/>
        <end position="2197"/>
    </location>
</feature>
<dbReference type="Proteomes" id="UP001152320">
    <property type="component" value="Chromosome 23"/>
</dbReference>
<feature type="domain" description="CUB" evidence="5">
    <location>
        <begin position="22"/>
        <end position="144"/>
    </location>
</feature>
<name>A0A9Q1BC92_HOLLE</name>
<feature type="domain" description="CUB" evidence="5">
    <location>
        <begin position="512"/>
        <end position="627"/>
    </location>
</feature>
<keyword evidence="9" id="KW-1185">Reference proteome</keyword>
<evidence type="ECO:0000259" key="7">
    <source>
        <dbReference type="PROSITE" id="PS50853"/>
    </source>
</evidence>
<evidence type="ECO:0000256" key="2">
    <source>
        <dbReference type="PROSITE-ProRule" id="PRU00059"/>
    </source>
</evidence>
<sequence>MASQGRFLCWGAIILALQLVICSAQTTITCDQTYNSKSETLQSNSPYANDLNCAFYISYASGLRTRINFANFDLEYKADYLYIGIGGPDDVGVENALFTFHGKSGNQETAPEGEVVVESGNVWFLFTSDVDIAESGFIFTYNVEEFCEFPEEFTEPSGEITSPMYPAEYESGYTCQSDIIVASDAQVLIQFHDVDIDEGDVMVVSDGESSWNISGSVVPKDYLSSSNQLTVTFMSDNSANNSGRGFRATYKEVRIVVPQVKGPSADYTISNPLGFKLSSLNHPRDYHDNSLYQFTVTTTTAMMNIHILDLNLEEMYDMMMIGTGTNFEENVVYTFEENPTTAPGYLHLHASTVWVWFKSDYNETARGFNLWFEPLDQMDTKPPPPDFGTDPIELCGEALFIKDPVNISHPEYPDPYNNDTICTWQISNKDKGERLKLTFYDFETEPRKDLLEIGLGTDATIWNSLYQVLSGTDYPSVMYLPSDSSWIKFETDYNATFAGFKLQIEQALDPACYQMITLTSESPSVTISTPGFGSNNYMANQYCQWIIMAPAGSRLGVRFSDNFDTEPGYDLVEIGSGNKPGYLDTREKVYSGSWAEDFLANYDSMWVTFTSDGSTQMGGFELSVSIEPACGVVTFHDPSGVIESPWYPEMYPNEADCFWIIQVEGRFTIRLTFETFDLELGHDKLYVGGVTAPEDGISDFLVMTGNTSQVLNSNYNAINLRFKSDRSNRAPGFRITYEQIYECAEGWEFGPDGETCYKFVTEAKSWLDARYECDNVREGDIVIITDQAELTYITEMMANLTGGSGLFWVGAYDAAVEGNFEWGDCSSSTTFLQNNFNGAPVFGFPIDENKDCAFYDPANDYFDDSECEMMYPFVCEITQVENLDIYPRNLQGSADGSRQVTLTWDVSPVNCDIDAYRLRYNTTSSEYVYILVPGADSDTVTVDGLSPETYYNFEMTIVSYTYGNYSFRTAKSVIVVTDSLPTCPNGYIIGYDDGCYRIGMTPMTWQEARKDCASEQDSDLVNIETADENDVLQGLLGDENSYWINLFDETTPDNFQWATFCIGPPYENWETGSPKNGADGASKGCVELDGGSGLWRDENCAMMRMYVCEIRTRTDDIRDLSPTNVAAQARSFGSAFVGWTVGDRICDVLGYNIIATYTDGNDTRNVTELIPGGDSRSGYIYDLPYSTPMTITVGAESFTFGGLDAQAGESVDIVTLPVPLCPPNYERGYDLGCYRFVRNTTSWFDARAVCMQLEHGDLAVIESDEELQFVLGETNGGDWWIGMSDLAVEDYFRWVTCKDVDGWAATNWAEGEPNNLDGVQHCVHMVEGKWNDWNCDRPVNYICEVNEKDFNSEDANPTNIRATNVSLTSVEVMWDVSPYNCDLTGYKLWVNSTTLASPRVEDIEGAETTSYELKDLLPDTIYQLRMAAASGRIVQPFTLPEVTIRTADESSGLCPQDYAKLYMDTCYKLALEPATWYDARADCQSASGGDLMAINDIDEYNFIVGAAGVIEWWMGLYDVAQEGDWRWVDCSDKNGDYWFPGEPDNYAEQDCGYLQDGFFYDWQCLGLFPYVCEVMDKGYQLDDANPSNVMYAAESYEEVKVTWTVSDYNCDVTGYKIRYKESVGGDEYTVVDVVGGGTSEYIVGGLRPTTRYQLAIAAVTLMGDLPYVGDGLVDTTAYAGLGCVTPADQTEMYGVVESPYYPDVYPPNLDCTWIFRYPEGYRLQLEFLSWLMADNSDYLEITELSPEHESRPVKQISGTATPELFKSFGNIVSVRFITNAILQSPGFQIAYEAIDEALPVDKGCSLHLTLKANSVLTIQSEGYSLGYSEFQDCTWIIHSSGTGGVFLNFQDIDFDQGGGDFLDIGEGGTVSTESTLVRYTEFVDDTLEIQSDTIWINFKTDGGLSGRGFSLTAQDWYVVPPKSFAINSLADDDIGINAVCAATITVPETERAEVTSPGYNAGGYNNSEECIWSLKANAGRRFRLTFFAFDVEFGYDFVEVGYGDDVNDKSTLLLRATGNTIPNTFMVPDDSGWVRFTSDNTTTRNGFGFYVGEDTGCQVTYDLPLGGSYTFETPNYPNAYDLEEYCWWEINGVHTQNLRVDVEDFSTEEGYDIMEMGYGGAPLLTSRFLAASGSVSDSISVDYFRVWVTFTSDSSISDKGFRMTVYDDSCLDQTYTDTMGTIMSPGFPGNYFNNLECRWTITASVGLSVQLNFQSFDLEYGRDYLYVLGTMQTPLEDWPLTGSEIPADIYSIANILTLTLDTDLTTVGGGFSATYQEIYYCQEGFVAGEGHNGPSCYYLGTTPKTWTDARAHCRSFENSDLIIIENALENRFITSVSGGEDWWIGFYDAQTEGSFYWADCVTSSSGFADWNWNLTQPDNANSNEDCTVLLGANEPGYYADFPCTREVKYICEEVQEDKSLFDPSIGNPTEVRGKGTSQTSIRVRWTPSSTADNCDQIGYAILFSADGGTTMNMTTVDGIGTNMVDIPDLMVYTTYTVWVVANTFSTGIGQREDTITVTTLSPAETYCPSGFVEGPFFTCFSFSMASEATNWHDARRACEQTPMGDLAVIDTREELTFLEEQPEFNGNPFWIGLNDLAVEGDFQWSDCQDIMVWQRMNFAIGEPDDTDGTQNCVAVNGNGEFIDTQCSGVWQYICEIVEKDYEFEDQFPLAFTVSAVSPFALRATWVASEYNCDLLGYKIVYNNGIGHKGFVQVNDPGSGMVLVEDLLPDTNYAIGIMPFNSREDLPLYGETNIYTLPLSSLCPEDYIIGYNYGCYKFISEHKTWEAARMDCQQATDSDLAIIDEAAEVDFLIENSLLDGYDWWIGMTDRASEGQFYWTDCSELSNYTISRWAPGQPSDVDGSDNCVQLSDNGRLNDRDCTSSFPFICEINTSNYEPEEVMPRMFRGTATSHRSIRLSWIPSQYICEVSGYRISYGVIGGEWEMVEVMGGSSNGVTINNLEVSTQYGFNLKTVTFDGETPEFLETTVTTQDAPPCPPMYERGVDDNCYYFVRNTTTWAQARSYCQQVEDGDLVIIDSQEKLDYVLTKTMNSDFWIGAYDQSTEGRWRWVDCMDFNDFSNSNWAVDQPSGNMGEDCGQLLPDGRFNDWPCDRPMQYICQTVYKVFEPEDANPSDIAASVASYTSVDVTWTPSMYNCDVEGYMVWVSTPDNSTEPREIMVQGGDTSMYEVMDLMPETTYSFSVAAVTLSGTLPYVMPGVMVTLPDETADLCPQGYDKLYNNGCYKIGTEMLSWYDARSDCQKTANADLININSAEEDAFFRNVGFGADWWIGLYDIGREGDFRWTDCSNTMDFENWGADQPDNYGGNEDCVLITDEWFWNDWDCTEKVMYLCEVNEFGAPGPSEVNPSSFMVSPVSYSMVEVTWNLGSKICDVLGYNIMYRPAGTTNWQQAFAEGGDTTEYMLEGLRPVTNYEITISARTWTDGDLDYLPSMQVTTFEFDAPGCDGTPETIDHGAGNISSPLSPDQYPPNVECNYVFEFDEGSRIEFQYFLWVLTDTNDYVEITELNPEYEDVPPKILTGLATPKVYLSYGNRIQVKFVSDNEQETLGFIILYRPVEIGVPPAKCEADFTLKANVAPLQIQSEGYPSSYPPYEDCTWIIRAGNPSNVVALDIFDISLEDNSDWVDIGTGSDPTSTESFLYRYDGSGEHEDVIYSDSSAMWIRFRSDNSQGGRGVSFGALEWSGDPMPTKVSALAGDVVIQAECDATIDVPTGGGAAVITSPGYPSSNYNNSESCLWSLRGNMGRRYKVIFDTFETEEGYDFVEVGTSTSAGPAGIYWPLLRASGNTIPGQVVINNMLGSIRFTSDASGTARGFQIRVEEDVECEAVLNVPAGGSVSFSTPGSSSYDNEEFCFWTIEGESGVSLRGMVKSISLEDGYDYVDMGTGSAPTNLNTRLMKASSLPLESYAFGSDTAWVVFTSDSSVTDDGLQMTFYDDACVSESITGEMGMIQSPGFGAEYFNLLSCEWTITVASEYVIRLSFQSFDLEADRDFLSVVDTMDAPLQTVYLTGSTLPNDVLSRRNTVVIRFETDGSNTRAGFELTWTQDYNCPDGFVEGVGSYGPSCYKFGATPMTWQNARRDCRQTPNADLVIIENALENRYIRELSGGVDWWIGIYDGSTERLFYYTDCVTNLRRYGSNNWNLTQPDNANGNEDCVAMLGEKEAGYYADFDCALLKNYVCEVQEEGVLYDPMDYMPINVNGEGTSTSSLRVRWKQAPLDECDLIGYTVFYTGNGPTMSMNVMGADSIYADIENLEPSTTYTISVWPNTFSFGAVQNDEEIMISTLSSQDVYCPVGYVEGPEYSCYRLSTTTLNWQDARDACKADDPYGELAVVENQEQVDFLLQQTGGTEDYWIGLNDHSVENDFRWTDCTYARRIINPWQAQNWAEGEPSAGPVTVEQDCVVLNPDGKWADEVCNMRRRYICEIVHKGYVVEDSYPLQFNFMITSAITAQATWLFSPRYNCDILGYRVYLSDGLNPELVTDRQGGNTIGALISGLRPDFVYAVSYAPYNVYGDLPRVQDTTYITPPAETLCEDDYIVGYNYGCYKFVSDNSLSWTDARTECQMVENSDLAIIDDADELQFIVDAGLATGFDWWIGLSDRASEGEYYWTDCSPASNFTLGNWDAMQPSDSDGSENCVVLQDDGKINDRDCSRTFAYICEVNPTNFDDSTTVPLLFRATAFNDTTIELSWIPRDNNCDLTGYRITYFSDPESKSYMTVPGKDASGAVVGGLMPDTLYTFYLAVITPDGVQPDRQTASESTQPPVNPCPEGWVQGYLGRCYRFGTMPLPWYEAREDCRSIEDGDLVVIETSMENEFIYNLTQGGMWWIGYNDIAVEGDFSWVDCDAPSMFAESNWEVGQPDNMANNQDCVIMTNSARYNDWDCVEPIQYLCEQSPKGYLPEDANPTSISAAAINPTTVEVSWVPETRYNCDVLGYRVIYPNPLPVVVDVPGAASSGVTITDLQDDTTYWISVGAYTYFEDLPYINDTTVTTPSLDGLCEEGWVPGYDFKCYKFGTEMLSWEDARLDCQSIADGDLVVFETEEEWEYISTLGVDQTWWLGMFDRATEGEYRWVTCDPLDTWASDNWAPGQPNDLQGNQDCVQMLGSGMWNDLECSATSLYVCEVTMKDYTIDDQSPSLLQGEAVDPYTVVLTWIPSDYNCEVLGYIIYIQEGINSMEQTVEGGDTSTTLIKNLEPSTTYVFDIAAYTTYDTLPAVGRTARVTMPSPSSGECGPTSFESESGVILSPNYPKEYSNNLQCSYFITLPDASNVVQLFINSFSLESGHDFLTIGTGEEIFANTEDTFTGSEVPSEITTSSHMVWMFFSSDESVGAPGFSITYESLEVERTGAATGSVTILVTGETPESFSEMEETFKTSIATQLNVYCAESESNCIAGPDATFTAENIIIEDVIEVSDGVEVIFWVSDPSDPTGSKAGLSTKELESALSAKESDIEQGGQFEFVVRNPTTNAFDEPWVIATVSVVGFCVLVIFLVLVKNCFCPRNKER</sequence>
<dbReference type="PROSITE" id="PS50041">
    <property type="entry name" value="C_TYPE_LECTIN_2"/>
    <property type="match status" value="14"/>
</dbReference>
<feature type="domain" description="C-type lectin" evidence="6">
    <location>
        <begin position="2292"/>
        <end position="2412"/>
    </location>
</feature>
<feature type="domain" description="Fibronectin type-III" evidence="7">
    <location>
        <begin position="4209"/>
        <end position="4301"/>
    </location>
</feature>
<feature type="chain" id="PRO_5040347517" evidence="4">
    <location>
        <begin position="25"/>
        <end position="5515"/>
    </location>
</feature>
<keyword evidence="3" id="KW-0812">Transmembrane</keyword>
<feature type="domain" description="CUB" evidence="5">
    <location>
        <begin position="3840"/>
        <end position="3951"/>
    </location>
</feature>
<reference evidence="8" key="1">
    <citation type="submission" date="2021-10" db="EMBL/GenBank/DDBJ databases">
        <title>Tropical sea cucumber genome reveals ecological adaptation and Cuvierian tubules defense mechanism.</title>
        <authorList>
            <person name="Chen T."/>
        </authorList>
    </citation>
    <scope>NUCLEOTIDE SEQUENCE</scope>
    <source>
        <strain evidence="8">Nanhai2018</strain>
        <tissue evidence="8">Muscle</tissue>
    </source>
</reference>
<dbReference type="Pfam" id="PF00059">
    <property type="entry name" value="Lectin_C"/>
    <property type="match status" value="14"/>
</dbReference>
<dbReference type="CDD" id="cd00041">
    <property type="entry name" value="CUB"/>
    <property type="match status" value="16"/>
</dbReference>
<feature type="domain" description="C-type lectin" evidence="6">
    <location>
        <begin position="752"/>
        <end position="876"/>
    </location>
</feature>
<dbReference type="Gene3D" id="2.60.120.290">
    <property type="entry name" value="Spermadhesin, CUB domain"/>
    <property type="match status" value="17"/>
</dbReference>
<dbReference type="SMART" id="SM00060">
    <property type="entry name" value="FN3"/>
    <property type="match status" value="13"/>
</dbReference>
<feature type="domain" description="Fibronectin type-III" evidence="7">
    <location>
        <begin position="1585"/>
        <end position="1679"/>
    </location>
</feature>
<evidence type="ECO:0000259" key="6">
    <source>
        <dbReference type="PROSITE" id="PS50041"/>
    </source>
</evidence>
<feature type="domain" description="C-type lectin" evidence="6">
    <location>
        <begin position="2539"/>
        <end position="2655"/>
    </location>
</feature>
<comment type="caution">
    <text evidence="8">The sequence shown here is derived from an EMBL/GenBank/DDBJ whole genome shotgun (WGS) entry which is preliminary data.</text>
</comment>
<feature type="domain" description="CUB" evidence="5">
    <location>
        <begin position="1804"/>
        <end position="1916"/>
    </location>
</feature>
<feature type="signal peptide" evidence="4">
    <location>
        <begin position="1"/>
        <end position="24"/>
    </location>
</feature>
<feature type="domain" description="CUB" evidence="5">
    <location>
        <begin position="395"/>
        <end position="507"/>
    </location>
</feature>
<feature type="domain" description="CUB" evidence="5">
    <location>
        <begin position="2170"/>
        <end position="2278"/>
    </location>
</feature>
<feature type="domain" description="Fibronectin type-III" evidence="7">
    <location>
        <begin position="4685"/>
        <end position="4776"/>
    </location>
</feature>
<feature type="domain" description="CUB" evidence="5">
    <location>
        <begin position="1683"/>
        <end position="1794"/>
    </location>
</feature>
<keyword evidence="3" id="KW-1133">Transmembrane helix</keyword>
<dbReference type="SMART" id="SM00042">
    <property type="entry name" value="CUB"/>
    <property type="match status" value="17"/>
</dbReference>
<feature type="domain" description="Fibronectin type-III" evidence="7">
    <location>
        <begin position="1356"/>
        <end position="1449"/>
    </location>
</feature>
<feature type="domain" description="C-type lectin" evidence="6">
    <location>
        <begin position="5018"/>
        <end position="5134"/>
    </location>
</feature>
<dbReference type="InterPro" id="IPR000859">
    <property type="entry name" value="CUB_dom"/>
</dbReference>
<feature type="domain" description="C-type lectin" evidence="6">
    <location>
        <begin position="1462"/>
        <end position="1573"/>
    </location>
</feature>
<organism evidence="8 9">
    <name type="scientific">Holothuria leucospilota</name>
    <name type="common">Black long sea cucumber</name>
    <name type="synonym">Mertensiothuria leucospilota</name>
    <dbReference type="NCBI Taxonomy" id="206669"/>
    <lineage>
        <taxon>Eukaryota</taxon>
        <taxon>Metazoa</taxon>
        <taxon>Echinodermata</taxon>
        <taxon>Eleutherozoa</taxon>
        <taxon>Echinozoa</taxon>
        <taxon>Holothuroidea</taxon>
        <taxon>Aspidochirotacea</taxon>
        <taxon>Aspidochirotida</taxon>
        <taxon>Holothuriidae</taxon>
        <taxon>Holothuria</taxon>
    </lineage>
</organism>
<protein>
    <submittedName>
        <fullName evidence="8">Cubilin</fullName>
    </submittedName>
</protein>
<feature type="domain" description="CUB" evidence="5">
    <location>
        <begin position="2057"/>
        <end position="2168"/>
    </location>
</feature>
<feature type="disulfide bond" evidence="2">
    <location>
        <begin position="5242"/>
        <end position="5269"/>
    </location>
</feature>
<feature type="domain" description="Fibronectin type-III" evidence="7">
    <location>
        <begin position="886"/>
        <end position="982"/>
    </location>
</feature>
<evidence type="ECO:0000256" key="3">
    <source>
        <dbReference type="SAM" id="Phobius"/>
    </source>
</evidence>
<feature type="domain" description="Fibronectin type-III" evidence="7">
    <location>
        <begin position="2427"/>
        <end position="2522"/>
    </location>
</feature>
<dbReference type="SUPFAM" id="SSF56436">
    <property type="entry name" value="C-type lectin-like"/>
    <property type="match status" value="14"/>
</dbReference>
<evidence type="ECO:0000313" key="8">
    <source>
        <dbReference type="EMBL" id="KAJ8019924.1"/>
    </source>
</evidence>
<dbReference type="InterPro" id="IPR050111">
    <property type="entry name" value="C-type_lectin/snaclec_domain"/>
</dbReference>
<feature type="domain" description="CUB" evidence="5">
    <location>
        <begin position="630"/>
        <end position="740"/>
    </location>
</feature>
<comment type="caution">
    <text evidence="2">Lacks conserved residue(s) required for the propagation of feature annotation.</text>
</comment>
<dbReference type="InterPro" id="IPR001304">
    <property type="entry name" value="C-type_lectin-like"/>
</dbReference>
<feature type="domain" description="Fibronectin type-III" evidence="7">
    <location>
        <begin position="5146"/>
        <end position="5237"/>
    </location>
</feature>
<feature type="domain" description="C-type lectin" evidence="6">
    <location>
        <begin position="3236"/>
        <end position="3350"/>
    </location>
</feature>
<feature type="disulfide bond" evidence="2">
    <location>
        <begin position="395"/>
        <end position="422"/>
    </location>
</feature>
<proteinExistence type="predicted"/>
<dbReference type="Gene3D" id="2.60.40.10">
    <property type="entry name" value="Immunoglobulins"/>
    <property type="match status" value="12"/>
</dbReference>
<accession>A0A9Q1BC92</accession>
<dbReference type="Pfam" id="PF00041">
    <property type="entry name" value="fn3"/>
    <property type="match status" value="10"/>
</dbReference>
<dbReference type="OrthoDB" id="6133475at2759"/>
<dbReference type="PANTHER" id="PTHR22803">
    <property type="entry name" value="MANNOSE, PHOSPHOLIPASE, LECTIN RECEPTOR RELATED"/>
    <property type="match status" value="1"/>
</dbReference>
<feature type="disulfide bond" evidence="2">
    <location>
        <begin position="3953"/>
        <end position="3980"/>
    </location>
</feature>